<accession>A0A135I3C7</accession>
<keyword evidence="2" id="KW-1185">Reference proteome</keyword>
<dbReference type="EMBL" id="LNTY01000059">
    <property type="protein sequence ID" value="KXF79935.1"/>
    <property type="molecule type" value="Genomic_DNA"/>
</dbReference>
<dbReference type="InterPro" id="IPR042564">
    <property type="entry name" value="CRISPR-Cas6/Csy4_sf"/>
</dbReference>
<protein>
    <submittedName>
        <fullName evidence="1">Uncharacterized protein</fullName>
    </submittedName>
</protein>
<dbReference type="Gene3D" id="3.30.70.2540">
    <property type="entry name" value="CRISPR-associated endoribonuclease Cas6/Csy4"/>
    <property type="match status" value="1"/>
</dbReference>
<dbReference type="AlphaFoldDB" id="A0A135I3C7"/>
<proteinExistence type="predicted"/>
<evidence type="ECO:0000313" key="1">
    <source>
        <dbReference type="EMBL" id="KXF79935.1"/>
    </source>
</evidence>
<dbReference type="NCBIfam" id="TIGR02563">
    <property type="entry name" value="cas_Csy4"/>
    <property type="match status" value="1"/>
</dbReference>
<sequence>MKRYYFVITYLPEQASQEILAGRCISTLHDFLVFHHIGGIGVGFPKWTEQSLGNQIMFCSTNQQRLSQLHQSKYFTMMFDQGLFAVTDVEPVPADTAEVRFYRNQGIAKLFTGEKRRRLERAKRRAAERGEMFDPERIGSNQPIGMFHRILMDSQSTQQRFVLHVQKEDVAEASGTDFNGYGLATNRAYRGTVPDIRIPV</sequence>
<dbReference type="GO" id="GO:0004519">
    <property type="term" value="F:endonuclease activity"/>
    <property type="evidence" value="ECO:0007669"/>
    <property type="project" value="InterPro"/>
</dbReference>
<dbReference type="RefSeq" id="WP_067419879.1">
    <property type="nucleotide sequence ID" value="NZ_LNTY01000059.1"/>
</dbReference>
<evidence type="ECO:0000313" key="2">
    <source>
        <dbReference type="Proteomes" id="UP000070529"/>
    </source>
</evidence>
<dbReference type="Proteomes" id="UP000070529">
    <property type="component" value="Unassembled WGS sequence"/>
</dbReference>
<name>A0A135I3C7_9GAMM</name>
<organism evidence="1 2">
    <name type="scientific">Enterovibrio coralii</name>
    <dbReference type="NCBI Taxonomy" id="294935"/>
    <lineage>
        <taxon>Bacteria</taxon>
        <taxon>Pseudomonadati</taxon>
        <taxon>Pseudomonadota</taxon>
        <taxon>Gammaproteobacteria</taxon>
        <taxon>Vibrionales</taxon>
        <taxon>Vibrionaceae</taxon>
        <taxon>Enterovibrio</taxon>
    </lineage>
</organism>
<reference evidence="1 2" key="1">
    <citation type="submission" date="2015-11" db="EMBL/GenBank/DDBJ databases">
        <title>Genomic Taxonomy of the Vibrionaceae.</title>
        <authorList>
            <person name="Gomez-Gil B."/>
            <person name="Enciso-Ibarra J."/>
        </authorList>
    </citation>
    <scope>NUCLEOTIDE SEQUENCE [LARGE SCALE GENOMIC DNA]</scope>
    <source>
        <strain evidence="1 2">CAIM 912</strain>
    </source>
</reference>
<dbReference type="OrthoDB" id="6104063at2"/>
<comment type="caution">
    <text evidence="1">The sequence shown here is derived from an EMBL/GenBank/DDBJ whole genome shotgun (WGS) entry which is preliminary data.</text>
</comment>
<gene>
    <name evidence="1" type="ORF">ATN88_11825</name>
</gene>
<dbReference type="GO" id="GO:0043571">
    <property type="term" value="P:maintenance of CRISPR repeat elements"/>
    <property type="evidence" value="ECO:0007669"/>
    <property type="project" value="InterPro"/>
</dbReference>
<dbReference type="STRING" id="294935.ATN88_11825"/>
<dbReference type="Pfam" id="PF09618">
    <property type="entry name" value="Cas_Csy4"/>
    <property type="match status" value="1"/>
</dbReference>
<dbReference type="InterPro" id="IPR013396">
    <property type="entry name" value="CRISPR-assoc_prot_Csy4"/>
</dbReference>